<protein>
    <submittedName>
        <fullName evidence="1">Small acid-soluble spore protein F (Minor alpha/beta-type SASP)</fullName>
    </submittedName>
</protein>
<dbReference type="EMBL" id="JAGGLG010000039">
    <property type="protein sequence ID" value="MBP2019929.1"/>
    <property type="molecule type" value="Genomic_DNA"/>
</dbReference>
<reference evidence="1 2" key="1">
    <citation type="submission" date="2021-03" db="EMBL/GenBank/DDBJ databases">
        <title>Genomic Encyclopedia of Type Strains, Phase IV (KMG-IV): sequencing the most valuable type-strain genomes for metagenomic binning, comparative biology and taxonomic classification.</title>
        <authorList>
            <person name="Goeker M."/>
        </authorList>
    </citation>
    <scope>NUCLEOTIDE SEQUENCE [LARGE SCALE GENOMIC DNA]</scope>
    <source>
        <strain evidence="1 2">DSM 27138</strain>
    </source>
</reference>
<dbReference type="Proteomes" id="UP001519289">
    <property type="component" value="Unassembled WGS sequence"/>
</dbReference>
<proteinExistence type="predicted"/>
<sequence length="62" mass="6714">MARRRSLLSDATKMHLARLQGAGDRVQPGDYGMLTSREAGNMVKYAIQAAEQALAGQSPNRP</sequence>
<name>A0ABS4JWN9_9FIRM</name>
<keyword evidence="2" id="KW-1185">Reference proteome</keyword>
<gene>
    <name evidence="1" type="ORF">J2Z79_003376</name>
</gene>
<evidence type="ECO:0000313" key="2">
    <source>
        <dbReference type="Proteomes" id="UP001519289"/>
    </source>
</evidence>
<organism evidence="1 2">
    <name type="scientific">Symbiobacterium terraclitae</name>
    <dbReference type="NCBI Taxonomy" id="557451"/>
    <lineage>
        <taxon>Bacteria</taxon>
        <taxon>Bacillati</taxon>
        <taxon>Bacillota</taxon>
        <taxon>Clostridia</taxon>
        <taxon>Eubacteriales</taxon>
        <taxon>Symbiobacteriaceae</taxon>
        <taxon>Symbiobacterium</taxon>
    </lineage>
</organism>
<evidence type="ECO:0000313" key="1">
    <source>
        <dbReference type="EMBL" id="MBP2019929.1"/>
    </source>
</evidence>
<comment type="caution">
    <text evidence="1">The sequence shown here is derived from an EMBL/GenBank/DDBJ whole genome shotgun (WGS) entry which is preliminary data.</text>
</comment>
<dbReference type="RefSeq" id="WP_209468030.1">
    <property type="nucleotide sequence ID" value="NZ_JAGGLG010000039.1"/>
</dbReference>
<accession>A0ABS4JWN9</accession>